<dbReference type="EMBL" id="UPTC01000497">
    <property type="protein sequence ID" value="VBB28907.1"/>
    <property type="molecule type" value="Genomic_DNA"/>
</dbReference>
<dbReference type="Proteomes" id="UP000276991">
    <property type="component" value="Unassembled WGS sequence"/>
</dbReference>
<organism evidence="2 3">
    <name type="scientific">Acanthocheilonema viteae</name>
    <name type="common">Filarial nematode worm</name>
    <name type="synonym">Dipetalonema viteae</name>
    <dbReference type="NCBI Taxonomy" id="6277"/>
    <lineage>
        <taxon>Eukaryota</taxon>
        <taxon>Metazoa</taxon>
        <taxon>Ecdysozoa</taxon>
        <taxon>Nematoda</taxon>
        <taxon>Chromadorea</taxon>
        <taxon>Rhabditida</taxon>
        <taxon>Spirurina</taxon>
        <taxon>Spiruromorpha</taxon>
        <taxon>Filarioidea</taxon>
        <taxon>Onchocercidae</taxon>
        <taxon>Acanthocheilonema</taxon>
    </lineage>
</organism>
<evidence type="ECO:0000313" key="2">
    <source>
        <dbReference type="EMBL" id="VBB28907.1"/>
    </source>
</evidence>
<keyword evidence="1" id="KW-0732">Signal</keyword>
<keyword evidence="3" id="KW-1185">Reference proteome</keyword>
<protein>
    <submittedName>
        <fullName evidence="2">Uncharacterized protein</fullName>
    </submittedName>
</protein>
<reference evidence="2 3" key="1">
    <citation type="submission" date="2018-08" db="EMBL/GenBank/DDBJ databases">
        <authorList>
            <person name="Laetsch R D."/>
            <person name="Stevens L."/>
            <person name="Kumar S."/>
            <person name="Blaxter L. M."/>
        </authorList>
    </citation>
    <scope>NUCLEOTIDE SEQUENCE [LARGE SCALE GENOMIC DNA]</scope>
</reference>
<evidence type="ECO:0000256" key="1">
    <source>
        <dbReference type="SAM" id="SignalP"/>
    </source>
</evidence>
<feature type="signal peptide" evidence="1">
    <location>
        <begin position="1"/>
        <end position="27"/>
    </location>
</feature>
<dbReference type="AlphaFoldDB" id="A0A498SAW5"/>
<feature type="chain" id="PRO_5019830888" evidence="1">
    <location>
        <begin position="28"/>
        <end position="133"/>
    </location>
</feature>
<dbReference type="STRING" id="6277.A0A498SAW5"/>
<accession>A0A498SAW5</accession>
<evidence type="ECO:0000313" key="3">
    <source>
        <dbReference type="Proteomes" id="UP000276991"/>
    </source>
</evidence>
<name>A0A498SAW5_ACAVI</name>
<sequence length="133" mass="15020">MYCWTIATAIMLLGAVNLLLCLGSAWAISICKISNQCDQCRLLSAGQKCFKDERHEHLFCDTANNRISIHENSYLFCDTKKNELIEKYCARSERFLNGTCLDILQRHKRQSVAGAGRVGDYCSLNANCLNVCF</sequence>
<gene>
    <name evidence="2" type="ORF">NAV_LOCUS3728</name>
</gene>
<proteinExistence type="predicted"/>